<organism evidence="5 6">
    <name type="scientific">Rachicladosporium monterosium</name>
    <dbReference type="NCBI Taxonomy" id="1507873"/>
    <lineage>
        <taxon>Eukaryota</taxon>
        <taxon>Fungi</taxon>
        <taxon>Dikarya</taxon>
        <taxon>Ascomycota</taxon>
        <taxon>Pezizomycotina</taxon>
        <taxon>Dothideomycetes</taxon>
        <taxon>Dothideomycetidae</taxon>
        <taxon>Cladosporiales</taxon>
        <taxon>Cladosporiaceae</taxon>
        <taxon>Rachicladosporium</taxon>
    </lineage>
</organism>
<dbReference type="SUPFAM" id="SSF51735">
    <property type="entry name" value="NAD(P)-binding Rossmann-fold domains"/>
    <property type="match status" value="1"/>
</dbReference>
<dbReference type="PANTHER" id="PTHR44229:SF4">
    <property type="entry name" value="15-HYDROXYPROSTAGLANDIN DEHYDROGENASE [NAD(+)]"/>
    <property type="match status" value="1"/>
</dbReference>
<sequence length="348" mass="37235">MPAEPNARRNSAGSTSRPALPSSPLPSALHSNTTDGGTTWQVMYSETLSRADMAPPTAVITGASSGIGLALTKYLLERGWAVAMADLNEPPAPHLPNTLFIRTDVSSWAQQAALFAQAYAWQGRLDFHAANAGIDDRDDIFHSLSRDPSKPPNEPNMLCFAINLFGPYYGAKLAAHYMALDSSAAGKPKPGGKIVVTSSAAGIYPSPFAPQYAATKHALVGLVRSLAPIASPVNIKINAVCPALVRTGLAPPGLLDSFTEEQITPMSTMMRCFSELADFDGVGDADWVERGKSGETVEGNLEKLTWHQAPGKPEGASYINDEGQAAWAKIYFERNKKFAAMEWVKGKM</sequence>
<dbReference type="PRINTS" id="PR00081">
    <property type="entry name" value="GDHRDH"/>
</dbReference>
<proteinExistence type="inferred from homology"/>
<protein>
    <recommendedName>
        <fullName evidence="7">NAD-dependent epimerase/dehydratase domain-containing protein</fullName>
    </recommendedName>
</protein>
<comment type="similarity">
    <text evidence="1">Belongs to the short-chain dehydrogenases/reductases (SDR) family.</text>
</comment>
<accession>A0ABR0L1J3</accession>
<evidence type="ECO:0000256" key="3">
    <source>
        <dbReference type="ARBA" id="ARBA00023002"/>
    </source>
</evidence>
<comment type="caution">
    <text evidence="5">The sequence shown here is derived from an EMBL/GenBank/DDBJ whole genome shotgun (WGS) entry which is preliminary data.</text>
</comment>
<reference evidence="5 6" key="1">
    <citation type="submission" date="2023-08" db="EMBL/GenBank/DDBJ databases">
        <title>Black Yeasts Isolated from many extreme environments.</title>
        <authorList>
            <person name="Coleine C."/>
            <person name="Stajich J.E."/>
            <person name="Selbmann L."/>
        </authorList>
    </citation>
    <scope>NUCLEOTIDE SEQUENCE [LARGE SCALE GENOMIC DNA]</scope>
    <source>
        <strain evidence="5 6">CCFEE 5386</strain>
    </source>
</reference>
<evidence type="ECO:0000313" key="5">
    <source>
        <dbReference type="EMBL" id="KAK5142058.1"/>
    </source>
</evidence>
<dbReference type="Gene3D" id="3.40.50.720">
    <property type="entry name" value="NAD(P)-binding Rossmann-like Domain"/>
    <property type="match status" value="1"/>
</dbReference>
<keyword evidence="6" id="KW-1185">Reference proteome</keyword>
<dbReference type="PROSITE" id="PS00061">
    <property type="entry name" value="ADH_SHORT"/>
    <property type="match status" value="1"/>
</dbReference>
<feature type="compositionally biased region" description="Polar residues" evidence="4">
    <location>
        <begin position="8"/>
        <end position="17"/>
    </location>
</feature>
<evidence type="ECO:0008006" key="7">
    <source>
        <dbReference type="Google" id="ProtNLM"/>
    </source>
</evidence>
<dbReference type="Proteomes" id="UP001308179">
    <property type="component" value="Unassembled WGS sequence"/>
</dbReference>
<dbReference type="InterPro" id="IPR020904">
    <property type="entry name" value="Sc_DH/Rdtase_CS"/>
</dbReference>
<dbReference type="EMBL" id="JAVRRR010000485">
    <property type="protein sequence ID" value="KAK5142058.1"/>
    <property type="molecule type" value="Genomic_DNA"/>
</dbReference>
<dbReference type="InterPro" id="IPR036291">
    <property type="entry name" value="NAD(P)-bd_dom_sf"/>
</dbReference>
<keyword evidence="2" id="KW-0521">NADP</keyword>
<name>A0ABR0L1J3_9PEZI</name>
<dbReference type="PANTHER" id="PTHR44229">
    <property type="entry name" value="15-HYDROXYPROSTAGLANDIN DEHYDROGENASE [NAD(+)]"/>
    <property type="match status" value="1"/>
</dbReference>
<evidence type="ECO:0000256" key="4">
    <source>
        <dbReference type="SAM" id="MobiDB-lite"/>
    </source>
</evidence>
<gene>
    <name evidence="5" type="ORF">LTR32_005519</name>
</gene>
<evidence type="ECO:0000256" key="1">
    <source>
        <dbReference type="ARBA" id="ARBA00006484"/>
    </source>
</evidence>
<dbReference type="Pfam" id="PF00106">
    <property type="entry name" value="adh_short"/>
    <property type="match status" value="1"/>
</dbReference>
<feature type="compositionally biased region" description="Low complexity" evidence="4">
    <location>
        <begin position="18"/>
        <end position="29"/>
    </location>
</feature>
<keyword evidence="3" id="KW-0560">Oxidoreductase</keyword>
<feature type="region of interest" description="Disordered" evidence="4">
    <location>
        <begin position="1"/>
        <end position="37"/>
    </location>
</feature>
<dbReference type="InterPro" id="IPR002347">
    <property type="entry name" value="SDR_fam"/>
</dbReference>
<evidence type="ECO:0000256" key="2">
    <source>
        <dbReference type="ARBA" id="ARBA00022857"/>
    </source>
</evidence>
<evidence type="ECO:0000313" key="6">
    <source>
        <dbReference type="Proteomes" id="UP001308179"/>
    </source>
</evidence>